<dbReference type="EMBL" id="CP009788">
    <property type="protein sequence ID" value="AJE02914.1"/>
    <property type="molecule type" value="Genomic_DNA"/>
</dbReference>
<dbReference type="STRING" id="345632.GPICK_05610"/>
<dbReference type="KEGG" id="gpi:GPICK_05610"/>
<evidence type="ECO:0000313" key="1">
    <source>
        <dbReference type="EMBL" id="AJE02914.1"/>
    </source>
</evidence>
<reference evidence="1 2" key="1">
    <citation type="journal article" date="2015" name="Genome Announc.">
        <title>Complete Genome of Geobacter pickeringii G13T, a Metal-Reducing Isolate from Sedimentary Kaolin Deposits.</title>
        <authorList>
            <person name="Badalamenti J.P."/>
            <person name="Bond D.R."/>
        </authorList>
    </citation>
    <scope>NUCLEOTIDE SEQUENCE [LARGE SCALE GENOMIC DNA]</scope>
    <source>
        <strain evidence="1 2">G13</strain>
    </source>
</reference>
<dbReference type="NCBIfam" id="NF038144">
    <property type="entry name" value="PxxKW"/>
    <property type="match status" value="1"/>
</dbReference>
<name>A0A0B5BCV2_9BACT</name>
<protein>
    <submittedName>
        <fullName evidence="1">Uncharacterized protein</fullName>
    </submittedName>
</protein>
<dbReference type="HOGENOM" id="CLU_185100_0_0_7"/>
<organism evidence="1 2">
    <name type="scientific">Geobacter pickeringii</name>
    <dbReference type="NCBI Taxonomy" id="345632"/>
    <lineage>
        <taxon>Bacteria</taxon>
        <taxon>Pseudomonadati</taxon>
        <taxon>Thermodesulfobacteriota</taxon>
        <taxon>Desulfuromonadia</taxon>
        <taxon>Geobacterales</taxon>
        <taxon>Geobacteraceae</taxon>
        <taxon>Geobacter</taxon>
    </lineage>
</organism>
<sequence length="98" mass="10383">MQCQTVLPGTECTFWGKQGCIFTGGSCQVVVENCEGCERVVDGTIGKVCSAYPAPDKKWTAGICNFATHVKVEIKTEDLKVNPLKASKKASGGGGKKK</sequence>
<dbReference type="RefSeq" id="WP_039741207.1">
    <property type="nucleotide sequence ID" value="NZ_CP009788.1"/>
</dbReference>
<evidence type="ECO:0000313" key="2">
    <source>
        <dbReference type="Proteomes" id="UP000057609"/>
    </source>
</evidence>
<dbReference type="OrthoDB" id="5387471at2"/>
<dbReference type="InterPro" id="IPR047766">
    <property type="entry name" value="PxxKW_fam"/>
</dbReference>
<dbReference type="AlphaFoldDB" id="A0A0B5BCV2"/>
<accession>A0A0B5BCV2</accession>
<proteinExistence type="predicted"/>
<keyword evidence="2" id="KW-1185">Reference proteome</keyword>
<gene>
    <name evidence="1" type="ORF">GPICK_05610</name>
</gene>
<dbReference type="Proteomes" id="UP000057609">
    <property type="component" value="Chromosome"/>
</dbReference>
<dbReference type="Pfam" id="PF20657">
    <property type="entry name" value="DUF6811"/>
    <property type="match status" value="1"/>
</dbReference>